<feature type="non-terminal residue" evidence="1">
    <location>
        <position position="81"/>
    </location>
</feature>
<comment type="caution">
    <text evidence="1">The sequence shown here is derived from an EMBL/GenBank/DDBJ whole genome shotgun (WGS) entry which is preliminary data.</text>
</comment>
<evidence type="ECO:0000313" key="2">
    <source>
        <dbReference type="Proteomes" id="UP000265618"/>
    </source>
</evidence>
<evidence type="ECO:0000313" key="1">
    <source>
        <dbReference type="EMBL" id="GCA63694.1"/>
    </source>
</evidence>
<keyword evidence="2" id="KW-1185">Reference proteome</keyword>
<organism evidence="1 2">
    <name type="scientific">Kipferlia bialata</name>
    <dbReference type="NCBI Taxonomy" id="797122"/>
    <lineage>
        <taxon>Eukaryota</taxon>
        <taxon>Metamonada</taxon>
        <taxon>Carpediemonas-like organisms</taxon>
        <taxon>Kipferlia</taxon>
    </lineage>
</organism>
<sequence>MEKRHYGEFIPGVVSTTGELGPQAYPFLRRLEAAAKKTSQKNKFKAAFYRDWIGFVVKIELMMFNEWKEQNTEADLKNHPD</sequence>
<accession>A0A391NQ80</accession>
<dbReference type="Proteomes" id="UP000265618">
    <property type="component" value="Unassembled WGS sequence"/>
</dbReference>
<dbReference type="EMBL" id="BDIP01004609">
    <property type="protein sequence ID" value="GCA63694.1"/>
    <property type="molecule type" value="Genomic_DNA"/>
</dbReference>
<reference evidence="1 2" key="1">
    <citation type="journal article" date="2018" name="PLoS ONE">
        <title>The draft genome of Kipferlia bialata reveals reductive genome evolution in fornicate parasites.</title>
        <authorList>
            <person name="Tanifuji G."/>
            <person name="Takabayashi S."/>
            <person name="Kume K."/>
            <person name="Takagi M."/>
            <person name="Nakayama T."/>
            <person name="Kamikawa R."/>
            <person name="Inagaki Y."/>
            <person name="Hashimoto T."/>
        </authorList>
    </citation>
    <scope>NUCLEOTIDE SEQUENCE [LARGE SCALE GENOMIC DNA]</scope>
    <source>
        <strain evidence="1">NY0173</strain>
    </source>
</reference>
<name>A0A391NQ80_9EUKA</name>
<dbReference type="AlphaFoldDB" id="A0A391NQ80"/>
<protein>
    <submittedName>
        <fullName evidence="1">Uncharacterized protein</fullName>
    </submittedName>
</protein>
<proteinExistence type="predicted"/>
<gene>
    <name evidence="1" type="ORF">KIPB_011385</name>
</gene>